<evidence type="ECO:0000313" key="2">
    <source>
        <dbReference type="EMBL" id="KNB07592.1"/>
    </source>
</evidence>
<reference evidence="2" key="1">
    <citation type="submission" date="2007-04" db="EMBL/GenBank/DDBJ databases">
        <authorList>
            <consortium name="The Broad Institute Genome Sequencing Platform"/>
            <person name="Birren B."/>
            <person name="Lander E."/>
            <person name="Galagan J."/>
            <person name="Nusbaum C."/>
            <person name="Devon K."/>
            <person name="Ma L.-J."/>
            <person name="Jaffe D."/>
            <person name="Butler J."/>
            <person name="Alvarez P."/>
            <person name="Gnerre S."/>
            <person name="Grabherr M."/>
            <person name="Kleber M."/>
            <person name="Mauceli E."/>
            <person name="Brockman W."/>
            <person name="MacCallum I.A."/>
            <person name="Young S."/>
            <person name="LaButti K."/>
            <person name="DeCaprio D."/>
            <person name="Crawford M."/>
            <person name="Koehrsen M."/>
            <person name="Engels R."/>
            <person name="Montgomery P."/>
            <person name="Pearson M."/>
            <person name="Howarth C."/>
            <person name="Larson L."/>
            <person name="White J."/>
            <person name="O'Leary S."/>
            <person name="Kodira C."/>
            <person name="Zeng Q."/>
            <person name="Yandava C."/>
            <person name="Alvarado L."/>
            <person name="Kistler C."/>
            <person name="Shim W.-B."/>
            <person name="Kang S."/>
            <person name="Woloshuk C."/>
        </authorList>
    </citation>
    <scope>NUCLEOTIDE SEQUENCE</scope>
    <source>
        <strain evidence="2">4287</strain>
    </source>
</reference>
<gene>
    <name evidence="2" type="ORF">FOXG_19860</name>
</gene>
<dbReference type="EMBL" id="DS231705">
    <property type="protein sequence ID" value="KNB07592.1"/>
    <property type="molecule type" value="Genomic_DNA"/>
</dbReference>
<dbReference type="AlphaFoldDB" id="A0A0J9WNN5"/>
<dbReference type="Pfam" id="PF20183">
    <property type="entry name" value="DUF6546"/>
    <property type="match status" value="1"/>
</dbReference>
<evidence type="ECO:0000313" key="3">
    <source>
        <dbReference type="Proteomes" id="UP000009097"/>
    </source>
</evidence>
<dbReference type="OrthoDB" id="4802432at2759"/>
<dbReference type="VEuPathDB" id="FungiDB:FOXG_19860"/>
<name>A0A0J9WNN5_FUSO4</name>
<organism evidence="2 3">
    <name type="scientific">Fusarium oxysporum f. sp. lycopersici (strain 4287 / CBS 123668 / FGSC 9935 / NRRL 34936)</name>
    <name type="common">Fusarium vascular wilt of tomato</name>
    <dbReference type="NCBI Taxonomy" id="426428"/>
    <lineage>
        <taxon>Eukaryota</taxon>
        <taxon>Fungi</taxon>
        <taxon>Dikarya</taxon>
        <taxon>Ascomycota</taxon>
        <taxon>Pezizomycotina</taxon>
        <taxon>Sordariomycetes</taxon>
        <taxon>Hypocreomycetidae</taxon>
        <taxon>Hypocreales</taxon>
        <taxon>Nectriaceae</taxon>
        <taxon>Fusarium</taxon>
        <taxon>Fusarium oxysporum species complex</taxon>
    </lineage>
</organism>
<accession>A0A0J9WNN5</accession>
<evidence type="ECO:0000259" key="1">
    <source>
        <dbReference type="Pfam" id="PF20183"/>
    </source>
</evidence>
<dbReference type="GeneID" id="28960566"/>
<dbReference type="KEGG" id="fox:FOXG_19860"/>
<proteinExistence type="predicted"/>
<dbReference type="Proteomes" id="UP000009097">
    <property type="component" value="Unassembled WGS sequence"/>
</dbReference>
<protein>
    <recommendedName>
        <fullName evidence="1">DUF6546 domain-containing protein</fullName>
    </recommendedName>
</protein>
<feature type="domain" description="DUF6546" evidence="1">
    <location>
        <begin position="171"/>
        <end position="260"/>
    </location>
</feature>
<dbReference type="RefSeq" id="XP_018245637.1">
    <property type="nucleotide sequence ID" value="XM_018400143.1"/>
</dbReference>
<reference evidence="2" key="2">
    <citation type="journal article" date="2010" name="Nature">
        <title>Comparative genomics reveals mobile pathogenicity chromosomes in Fusarium.</title>
        <authorList>
            <person name="Ma L.J."/>
            <person name="van der Does H.C."/>
            <person name="Borkovich K.A."/>
            <person name="Coleman J.J."/>
            <person name="Daboussi M.J."/>
            <person name="Di Pietro A."/>
            <person name="Dufresne M."/>
            <person name="Freitag M."/>
            <person name="Grabherr M."/>
            <person name="Henrissat B."/>
            <person name="Houterman P.M."/>
            <person name="Kang S."/>
            <person name="Shim W.B."/>
            <person name="Woloshuk C."/>
            <person name="Xie X."/>
            <person name="Xu J.R."/>
            <person name="Antoniw J."/>
            <person name="Baker S.E."/>
            <person name="Bluhm B.H."/>
            <person name="Breakspear A."/>
            <person name="Brown D.W."/>
            <person name="Butchko R.A."/>
            <person name="Chapman S."/>
            <person name="Coulson R."/>
            <person name="Coutinho P.M."/>
            <person name="Danchin E.G."/>
            <person name="Diener A."/>
            <person name="Gale L.R."/>
            <person name="Gardiner D.M."/>
            <person name="Goff S."/>
            <person name="Hammond-Kosack K.E."/>
            <person name="Hilburn K."/>
            <person name="Hua-Van A."/>
            <person name="Jonkers W."/>
            <person name="Kazan K."/>
            <person name="Kodira C.D."/>
            <person name="Koehrsen M."/>
            <person name="Kumar L."/>
            <person name="Lee Y.H."/>
            <person name="Li L."/>
            <person name="Manners J.M."/>
            <person name="Miranda-Saavedra D."/>
            <person name="Mukherjee M."/>
            <person name="Park G."/>
            <person name="Park J."/>
            <person name="Park S.Y."/>
            <person name="Proctor R.H."/>
            <person name="Regev A."/>
            <person name="Ruiz-Roldan M.C."/>
            <person name="Sain D."/>
            <person name="Sakthikumar S."/>
            <person name="Sykes S."/>
            <person name="Schwartz D.C."/>
            <person name="Turgeon B.G."/>
            <person name="Wapinski I."/>
            <person name="Yoder O."/>
            <person name="Young S."/>
            <person name="Zeng Q."/>
            <person name="Zhou S."/>
            <person name="Galagan J."/>
            <person name="Cuomo C.A."/>
            <person name="Kistler H.C."/>
            <person name="Rep M."/>
        </authorList>
    </citation>
    <scope>NUCLEOTIDE SEQUENCE [LARGE SCALE GENOMIC DNA]</scope>
    <source>
        <strain evidence="2">4287</strain>
    </source>
</reference>
<dbReference type="InterPro" id="IPR046676">
    <property type="entry name" value="DUF6546"/>
</dbReference>
<sequence>MSFQLAFRFQDEGELFDAVGKFYEKRHNEIKERGQPPFLNFLRTWTIQPGYDPMSRLRGNNLELKPSLIKRVRVYSQTSRNLPATPIVKGLVIRRAVPRLIALQSLGRVLRESFVSLESFSYSTYLSRRHDQERDFLQDPSTQLLPSLPETLKRFIYSKRPVLGLFNPRMSDINQTSLSLRFARAYHRFTELCVPPDLDSALFFNEIIARGKCDEARLEKLAMATRCLSQSSNQNTVTICLTLAARAAANMPRLRILEMWCS</sequence>